<keyword evidence="12" id="KW-1185">Reference proteome</keyword>
<dbReference type="PANTHER" id="PTHR11113">
    <property type="entry name" value="N-ACETYLGLUCOSAMINE-6-PHOSPHATE DEACETYLASE"/>
    <property type="match status" value="1"/>
</dbReference>
<evidence type="ECO:0000313" key="11">
    <source>
        <dbReference type="EMBL" id="RKD86376.1"/>
    </source>
</evidence>
<evidence type="ECO:0000313" key="12">
    <source>
        <dbReference type="Proteomes" id="UP000283387"/>
    </source>
</evidence>
<feature type="domain" description="Amidohydrolase-related" evidence="10">
    <location>
        <begin position="66"/>
        <end position="407"/>
    </location>
</feature>
<feature type="active site" description="Proton donor/acceptor" evidence="6">
    <location>
        <position position="296"/>
    </location>
</feature>
<dbReference type="Proteomes" id="UP000283387">
    <property type="component" value="Unassembled WGS sequence"/>
</dbReference>
<dbReference type="InterPro" id="IPR011059">
    <property type="entry name" value="Metal-dep_hydrolase_composite"/>
</dbReference>
<feature type="binding site" evidence="8">
    <location>
        <position position="149"/>
    </location>
    <ligand>
        <name>Zn(2+)</name>
        <dbReference type="ChEBI" id="CHEBI:29105"/>
    </ligand>
</feature>
<evidence type="ECO:0000256" key="8">
    <source>
        <dbReference type="PIRSR" id="PIRSR038994-3"/>
    </source>
</evidence>
<feature type="binding site" evidence="7">
    <location>
        <position position="162"/>
    </location>
    <ligand>
        <name>substrate</name>
    </ligand>
</feature>
<reference evidence="11 12" key="1">
    <citation type="submission" date="2018-09" db="EMBL/GenBank/DDBJ databases">
        <title>Genomic Encyclopedia of Archaeal and Bacterial Type Strains, Phase II (KMG-II): from individual species to whole genera.</title>
        <authorList>
            <person name="Goeker M."/>
        </authorList>
    </citation>
    <scope>NUCLEOTIDE SEQUENCE [LARGE SCALE GENOMIC DNA]</scope>
    <source>
        <strain evidence="11 12">DSM 27148</strain>
    </source>
</reference>
<feature type="binding site" evidence="8">
    <location>
        <position position="217"/>
    </location>
    <ligand>
        <name>Zn(2+)</name>
        <dbReference type="ChEBI" id="CHEBI:29105"/>
    </ligand>
</feature>
<dbReference type="OrthoDB" id="9776488at2"/>
<evidence type="ECO:0000256" key="6">
    <source>
        <dbReference type="PIRSR" id="PIRSR038994-1"/>
    </source>
</evidence>
<evidence type="ECO:0000256" key="9">
    <source>
        <dbReference type="SAM" id="SignalP"/>
    </source>
</evidence>
<dbReference type="GO" id="GO:0008448">
    <property type="term" value="F:N-acetylglucosamine-6-phosphate deacetylase activity"/>
    <property type="evidence" value="ECO:0007669"/>
    <property type="project" value="InterPro"/>
</dbReference>
<feature type="binding site" evidence="7">
    <location>
        <position position="273"/>
    </location>
    <ligand>
        <name>substrate</name>
    </ligand>
</feature>
<evidence type="ECO:0000256" key="4">
    <source>
        <dbReference type="ARBA" id="ARBA00023277"/>
    </source>
</evidence>
<dbReference type="InterPro" id="IPR032466">
    <property type="entry name" value="Metal_Hydrolase"/>
</dbReference>
<dbReference type="InterPro" id="IPR006680">
    <property type="entry name" value="Amidohydro-rel"/>
</dbReference>
<name>A0A419VWC9_9BACT</name>
<keyword evidence="9" id="KW-0732">Signal</keyword>
<keyword evidence="3 5" id="KW-0378">Hydrolase</keyword>
<comment type="cofactor">
    <cofactor evidence="8">
        <name>a divalent metal cation</name>
        <dbReference type="ChEBI" id="CHEBI:60240"/>
    </cofactor>
    <text evidence="8">Binds 1 divalent metal cation per subunit.</text>
</comment>
<evidence type="ECO:0000256" key="3">
    <source>
        <dbReference type="ARBA" id="ARBA00022801"/>
    </source>
</evidence>
<dbReference type="SUPFAM" id="SSF51556">
    <property type="entry name" value="Metallo-dependent hydrolases"/>
    <property type="match status" value="1"/>
</dbReference>
<accession>A0A419VWC9</accession>
<dbReference type="EMBL" id="RAPN01000004">
    <property type="protein sequence ID" value="RKD86376.1"/>
    <property type="molecule type" value="Genomic_DNA"/>
</dbReference>
<dbReference type="PIRSF" id="PIRSF038994">
    <property type="entry name" value="NagA"/>
    <property type="match status" value="1"/>
</dbReference>
<dbReference type="Gene3D" id="2.30.40.10">
    <property type="entry name" value="Urease, subunit C, domain 1"/>
    <property type="match status" value="1"/>
</dbReference>
<comment type="similarity">
    <text evidence="1 5">Belongs to the metallo-dependent hydrolases superfamily. NagA family.</text>
</comment>
<keyword evidence="2 8" id="KW-0479">Metal-binding</keyword>
<feature type="binding site" evidence="7">
    <location>
        <begin position="241"/>
        <end position="242"/>
    </location>
    <ligand>
        <name>substrate</name>
    </ligand>
</feature>
<dbReference type="GO" id="GO:0046872">
    <property type="term" value="F:metal ion binding"/>
    <property type="evidence" value="ECO:0007669"/>
    <property type="project" value="UniProtKB-KW"/>
</dbReference>
<evidence type="ECO:0000259" key="10">
    <source>
        <dbReference type="Pfam" id="PF01979"/>
    </source>
</evidence>
<dbReference type="NCBIfam" id="TIGR00221">
    <property type="entry name" value="nagA"/>
    <property type="match status" value="1"/>
</dbReference>
<dbReference type="InterPro" id="IPR003764">
    <property type="entry name" value="GlcNAc_6-P_deAcase"/>
</dbReference>
<feature type="binding site" evidence="8">
    <location>
        <position position="238"/>
    </location>
    <ligand>
        <name>Zn(2+)</name>
        <dbReference type="ChEBI" id="CHEBI:29105"/>
    </ligand>
</feature>
<proteinExistence type="inferred from homology"/>
<dbReference type="RefSeq" id="WP_120275075.1">
    <property type="nucleotide sequence ID" value="NZ_RAPN01000004.1"/>
</dbReference>
<feature type="binding site" evidence="7">
    <location>
        <position position="249"/>
    </location>
    <ligand>
        <name>substrate</name>
    </ligand>
</feature>
<dbReference type="AlphaFoldDB" id="A0A419VWC9"/>
<dbReference type="Pfam" id="PF01979">
    <property type="entry name" value="Amidohydro_1"/>
    <property type="match status" value="1"/>
</dbReference>
<feature type="chain" id="PRO_5018985353" evidence="9">
    <location>
        <begin position="26"/>
        <end position="411"/>
    </location>
</feature>
<dbReference type="SUPFAM" id="SSF51338">
    <property type="entry name" value="Composite domain of metallo-dependent hydrolases"/>
    <property type="match status" value="1"/>
</dbReference>
<evidence type="ECO:0000256" key="5">
    <source>
        <dbReference type="PIRNR" id="PIRNR038994"/>
    </source>
</evidence>
<sequence length="411" mass="45437">MMHRKRMKNLFITGVAALLSLSTYAQETIEGLFYYDNSPISIEIENGRIKQIKRLKEVSKDFPQLYIAPGFIDNQVNGFAGVSFAFGGSDLTYEGVEKATIALWKTGVTSYLPTLTTNTKELLIKNLSILSRASESERLLGSIPGFHLEGPYINPEDGYRGAHPVKYVRLPDWEEFVQLNEAANDKILQITIAPEMDRALDFISNCTEAGVVVALGHHNAPSEIVSQAIDRGAKIATHLGNGAANMVNRHQNPFWSQLADDRFMVSIICDGFHLLPEEIKTFYKAKGIDKTILTSDVTSYAALDPGVYHTQTGEIIELTEEGMLRYPEQKVLYGSASPITKGVGHIIDVTGCTLADAVQMASTNPANLYGLSDRGILEPGKRADIILFKMENNQLQIQKTYVQGKLVYQAE</sequence>
<organism evidence="11 12">
    <name type="scientific">Mangrovibacterium diazotrophicum</name>
    <dbReference type="NCBI Taxonomy" id="1261403"/>
    <lineage>
        <taxon>Bacteria</taxon>
        <taxon>Pseudomonadati</taxon>
        <taxon>Bacteroidota</taxon>
        <taxon>Bacteroidia</taxon>
        <taxon>Marinilabiliales</taxon>
        <taxon>Prolixibacteraceae</taxon>
        <taxon>Mangrovibacterium</taxon>
    </lineage>
</organism>
<feature type="binding site" evidence="7">
    <location>
        <begin position="332"/>
        <end position="334"/>
    </location>
    <ligand>
        <name>substrate</name>
    </ligand>
</feature>
<keyword evidence="4 5" id="KW-0119">Carbohydrate metabolism</keyword>
<dbReference type="GO" id="GO:0006046">
    <property type="term" value="P:N-acetylglucosamine catabolic process"/>
    <property type="evidence" value="ECO:0007669"/>
    <property type="project" value="TreeGrafter"/>
</dbReference>
<feature type="signal peptide" evidence="9">
    <location>
        <begin position="1"/>
        <end position="25"/>
    </location>
</feature>
<protein>
    <submittedName>
        <fullName evidence="11">N-acetylglucosamine-6-phosphate deacetylase</fullName>
    </submittedName>
</protein>
<dbReference type="Gene3D" id="3.20.20.140">
    <property type="entry name" value="Metal-dependent hydrolases"/>
    <property type="match status" value="1"/>
</dbReference>
<dbReference type="PANTHER" id="PTHR11113:SF14">
    <property type="entry name" value="N-ACETYLGLUCOSAMINE-6-PHOSPHATE DEACETYLASE"/>
    <property type="match status" value="1"/>
</dbReference>
<evidence type="ECO:0000256" key="2">
    <source>
        <dbReference type="ARBA" id="ARBA00022723"/>
    </source>
</evidence>
<evidence type="ECO:0000256" key="1">
    <source>
        <dbReference type="ARBA" id="ARBA00010716"/>
    </source>
</evidence>
<evidence type="ECO:0000256" key="7">
    <source>
        <dbReference type="PIRSR" id="PIRSR038994-2"/>
    </source>
</evidence>
<gene>
    <name evidence="11" type="ORF">BC643_4067</name>
</gene>
<comment type="caution">
    <text evidence="11">The sequence shown here is derived from an EMBL/GenBank/DDBJ whole genome shotgun (WGS) entry which is preliminary data.</text>
</comment>